<reference evidence="2" key="1">
    <citation type="journal article" date="2019" name="Int. J. Syst. Evol. Microbiol.">
        <title>The Global Catalogue of Microorganisms (GCM) 10K type strain sequencing project: providing services to taxonomists for standard genome sequencing and annotation.</title>
        <authorList>
            <consortium name="The Broad Institute Genomics Platform"/>
            <consortium name="The Broad Institute Genome Sequencing Center for Infectious Disease"/>
            <person name="Wu L."/>
            <person name="Ma J."/>
        </authorList>
    </citation>
    <scope>NUCLEOTIDE SEQUENCE [LARGE SCALE GENOMIC DNA]</scope>
    <source>
        <strain evidence="2">CGMCC 1.15772</strain>
    </source>
</reference>
<dbReference type="Proteomes" id="UP001596297">
    <property type="component" value="Unassembled WGS sequence"/>
</dbReference>
<dbReference type="SUPFAM" id="SSF52833">
    <property type="entry name" value="Thioredoxin-like"/>
    <property type="match status" value="1"/>
</dbReference>
<dbReference type="GO" id="GO:0140824">
    <property type="term" value="F:thioredoxin-dependent peroxiredoxin activity"/>
    <property type="evidence" value="ECO:0007669"/>
    <property type="project" value="UniProtKB-EC"/>
</dbReference>
<dbReference type="EMBL" id="JBHSWD010000001">
    <property type="protein sequence ID" value="MFC6592456.1"/>
    <property type="molecule type" value="Genomic_DNA"/>
</dbReference>
<dbReference type="Gene3D" id="3.40.30.10">
    <property type="entry name" value="Glutaredoxin"/>
    <property type="match status" value="1"/>
</dbReference>
<keyword evidence="1" id="KW-0575">Peroxidase</keyword>
<protein>
    <submittedName>
        <fullName evidence="1">Peroxiredoxin family protein</fullName>
        <ecNumber evidence="1">1.11.1.24</ecNumber>
    </submittedName>
</protein>
<name>A0ABW1YDN9_9DEIO</name>
<dbReference type="EC" id="1.11.1.24" evidence="1"/>
<gene>
    <name evidence="1" type="ORF">ACFP81_10930</name>
</gene>
<keyword evidence="1" id="KW-0560">Oxidoreductase</keyword>
<keyword evidence="2" id="KW-1185">Reference proteome</keyword>
<comment type="caution">
    <text evidence="1">The sequence shown here is derived from an EMBL/GenBank/DDBJ whole genome shotgun (WGS) entry which is preliminary data.</text>
</comment>
<proteinExistence type="predicted"/>
<evidence type="ECO:0000313" key="2">
    <source>
        <dbReference type="Proteomes" id="UP001596297"/>
    </source>
</evidence>
<accession>A0ABW1YDN9</accession>
<sequence>MRWLRLARHSLLRRLHAEFGDRAHFVAVHTARGHRLLPREDVEPALRRFASSFAHLEFPVALDLSGDLAAAYGTEGSPHWIALCGPPEAAVARSVYGSQDNAQTRLTYWLAEAVGPSPAAGSAAP</sequence>
<evidence type="ECO:0000313" key="1">
    <source>
        <dbReference type="EMBL" id="MFC6592456.1"/>
    </source>
</evidence>
<dbReference type="InterPro" id="IPR036249">
    <property type="entry name" value="Thioredoxin-like_sf"/>
</dbReference>
<organism evidence="1 2">
    <name type="scientific">Deinococcus lacus</name>
    <dbReference type="NCBI Taxonomy" id="392561"/>
    <lineage>
        <taxon>Bacteria</taxon>
        <taxon>Thermotogati</taxon>
        <taxon>Deinococcota</taxon>
        <taxon>Deinococci</taxon>
        <taxon>Deinococcales</taxon>
        <taxon>Deinococcaceae</taxon>
        <taxon>Deinococcus</taxon>
    </lineage>
</organism>